<sequence length="196" mass="22721">MTTKLLAGMDLSGACSENGEYLAGIVGLKENIISTHRRLGHDGIHMRSMYNKSREKIFARLNFNLKYCVPFCLKIDRCIIVDEIMKSRSIRRARVKREVIERLFDQNVFVFLRGEISVFLQRQKKNMADFDFECDADSRDFVRGKGGGYAEPGIAHELADIIAWFYAHNKPLKRVNYNDRSADLRKAMEKPVRKIR</sequence>
<dbReference type="Proteomes" id="UP000000758">
    <property type="component" value="Chromosome"/>
</dbReference>
<accession>A0RVS5</accession>
<name>A0RVS5_CENSY</name>
<organism evidence="1 2">
    <name type="scientific">Cenarchaeum symbiosum (strain A)</name>
    <dbReference type="NCBI Taxonomy" id="414004"/>
    <lineage>
        <taxon>Archaea</taxon>
        <taxon>Nitrososphaerota</taxon>
        <taxon>Candidatus Cenarchaeales</taxon>
        <taxon>Candidatus Cenarchaeaceae</taxon>
        <taxon>Candidatus Cenarchaeum</taxon>
    </lineage>
</organism>
<dbReference type="HOGENOM" id="CLU_1412307_0_0_2"/>
<evidence type="ECO:0000313" key="2">
    <source>
        <dbReference type="Proteomes" id="UP000000758"/>
    </source>
</evidence>
<gene>
    <name evidence="1" type="ordered locus">CENSYa_0809</name>
</gene>
<dbReference type="STRING" id="414004.CENSYa_0809"/>
<dbReference type="AlphaFoldDB" id="A0RVS5"/>
<dbReference type="KEGG" id="csy:CENSYa_0809"/>
<protein>
    <submittedName>
        <fullName evidence="1">Uncharacterized protein</fullName>
    </submittedName>
</protein>
<dbReference type="EnsemblBacteria" id="ABK77442">
    <property type="protein sequence ID" value="ABK77442"/>
    <property type="gene ID" value="CENSYa_0809"/>
</dbReference>
<evidence type="ECO:0000313" key="1">
    <source>
        <dbReference type="EMBL" id="ABK77442.1"/>
    </source>
</evidence>
<proteinExistence type="predicted"/>
<reference evidence="1 2" key="1">
    <citation type="journal article" date="2006" name="Proc. Natl. Acad. Sci. U.S.A.">
        <title>Genomic analysis of the uncultivated marine crenarchaeote Cenarchaeum symbiosum.</title>
        <authorList>
            <person name="Hallam S.J."/>
            <person name="Konstantinidis K.T."/>
            <person name="Putnam N."/>
            <person name="Schleper C."/>
            <person name="Watanabe Y."/>
            <person name="Sugahara J."/>
            <person name="Preston C."/>
            <person name="de la Torre J."/>
            <person name="Richardson P.M."/>
            <person name="DeLong E.F."/>
        </authorList>
    </citation>
    <scope>NUCLEOTIDE SEQUENCE [LARGE SCALE GENOMIC DNA]</scope>
    <source>
        <strain evidence="2">A</strain>
    </source>
</reference>
<keyword evidence="2" id="KW-1185">Reference proteome</keyword>
<dbReference type="EMBL" id="DP000238">
    <property type="protein sequence ID" value="ABK77442.1"/>
    <property type="molecule type" value="Genomic_DNA"/>
</dbReference>